<gene>
    <name evidence="2" type="ORF">KIN_29110</name>
</gene>
<evidence type="ECO:0000313" key="2">
    <source>
        <dbReference type="EMBL" id="GFE65837.1"/>
    </source>
</evidence>
<dbReference type="Pfam" id="PF04993">
    <property type="entry name" value="TfoX_N"/>
    <property type="match status" value="1"/>
</dbReference>
<dbReference type="RefSeq" id="WP_159808323.1">
    <property type="nucleotide sequence ID" value="NZ_BLJE01000003.1"/>
</dbReference>
<protein>
    <submittedName>
        <fullName evidence="2">Competence protein TfoX</fullName>
    </submittedName>
</protein>
<evidence type="ECO:0000313" key="3">
    <source>
        <dbReference type="Proteomes" id="UP000436822"/>
    </source>
</evidence>
<name>A0A6N6JIR3_9RHOB</name>
<reference evidence="2 3" key="1">
    <citation type="submission" date="2019-12" db="EMBL/GenBank/DDBJ databases">
        <title>Litoreibacter badius sp. nov., a novel bacteriochlorophyll a-containing bacterium in the genus Litoreibacter.</title>
        <authorList>
            <person name="Kanamuro M."/>
            <person name="Takabe Y."/>
            <person name="Mori K."/>
            <person name="Takaichi S."/>
            <person name="Hanada S."/>
        </authorList>
    </citation>
    <scope>NUCLEOTIDE SEQUENCE [LARGE SCALE GENOMIC DNA]</scope>
    <source>
        <strain evidence="2 3">K6</strain>
    </source>
</reference>
<dbReference type="OrthoDB" id="1524907at2"/>
<dbReference type="Proteomes" id="UP000436822">
    <property type="component" value="Unassembled WGS sequence"/>
</dbReference>
<dbReference type="EMBL" id="BLJE01000003">
    <property type="protein sequence ID" value="GFE65837.1"/>
    <property type="molecule type" value="Genomic_DNA"/>
</dbReference>
<dbReference type="InterPro" id="IPR007076">
    <property type="entry name" value="TfoX_N"/>
</dbReference>
<accession>A0A6N6JIR3</accession>
<feature type="domain" description="TfoX N-terminal" evidence="1">
    <location>
        <begin position="13"/>
        <end position="105"/>
    </location>
</feature>
<dbReference type="SUPFAM" id="SSF159894">
    <property type="entry name" value="YgaC/TfoX-N like"/>
    <property type="match status" value="1"/>
</dbReference>
<keyword evidence="3" id="KW-1185">Reference proteome</keyword>
<dbReference type="AlphaFoldDB" id="A0A6N6JIR3"/>
<dbReference type="Gene3D" id="3.30.1460.30">
    <property type="entry name" value="YgaC/TfoX-N like chaperone"/>
    <property type="match status" value="1"/>
</dbReference>
<proteinExistence type="predicted"/>
<sequence>MSLAPADIEFALELFSDIPNVTTRKMMGGLCLYSDGTIFAVLRSDGQLLVKAKGDVVDTLEAEGGIRWTHTRKNGTKTSMPYWTVPDQYLDDHSAATDLARRVLHHL</sequence>
<organism evidence="2 3">
    <name type="scientific">Litoreibacter roseus</name>
    <dbReference type="NCBI Taxonomy" id="2601869"/>
    <lineage>
        <taxon>Bacteria</taxon>
        <taxon>Pseudomonadati</taxon>
        <taxon>Pseudomonadota</taxon>
        <taxon>Alphaproteobacteria</taxon>
        <taxon>Rhodobacterales</taxon>
        <taxon>Roseobacteraceae</taxon>
        <taxon>Litoreibacter</taxon>
    </lineage>
</organism>
<evidence type="ECO:0000259" key="1">
    <source>
        <dbReference type="Pfam" id="PF04993"/>
    </source>
</evidence>
<comment type="caution">
    <text evidence="2">The sequence shown here is derived from an EMBL/GenBank/DDBJ whole genome shotgun (WGS) entry which is preliminary data.</text>
</comment>